<feature type="domain" description="Myb-like" evidence="4">
    <location>
        <begin position="74"/>
        <end position="125"/>
    </location>
</feature>
<dbReference type="GO" id="GO:0005634">
    <property type="term" value="C:nucleus"/>
    <property type="evidence" value="ECO:0007669"/>
    <property type="project" value="TreeGrafter"/>
</dbReference>
<evidence type="ECO:0000259" key="5">
    <source>
        <dbReference type="PROSITE" id="PS51294"/>
    </source>
</evidence>
<dbReference type="SMART" id="SM00717">
    <property type="entry name" value="SANT"/>
    <property type="match status" value="3"/>
</dbReference>
<dbReference type="CDD" id="cd00167">
    <property type="entry name" value="SANT"/>
    <property type="match status" value="3"/>
</dbReference>
<reference evidence="6" key="1">
    <citation type="submission" date="2016-10" db="EMBL/GenBank/DDBJ databases">
        <authorList>
            <person name="Benchimol M."/>
            <person name="Almeida L.G."/>
            <person name="Vasconcelos A.T."/>
            <person name="Perreira-Neves A."/>
            <person name="Rosa I.A."/>
            <person name="Tasca T."/>
            <person name="Bogo M.R."/>
            <person name="de Souza W."/>
        </authorList>
    </citation>
    <scope>NUCLEOTIDE SEQUENCE [LARGE SCALE GENOMIC DNA]</scope>
    <source>
        <strain evidence="6">K</strain>
    </source>
</reference>
<accession>A0A1J4KTT2</accession>
<evidence type="ECO:0000256" key="1">
    <source>
        <dbReference type="ARBA" id="ARBA00022737"/>
    </source>
</evidence>
<protein>
    <submittedName>
        <fullName evidence="6">Myb-like DNA-binding domain containing protein</fullName>
    </submittedName>
</protein>
<keyword evidence="2" id="KW-0238">DNA-binding</keyword>
<feature type="domain" description="HTH myb-type" evidence="5">
    <location>
        <begin position="130"/>
        <end position="180"/>
    </location>
</feature>
<dbReference type="InterPro" id="IPR001005">
    <property type="entry name" value="SANT/Myb"/>
</dbReference>
<comment type="caution">
    <text evidence="6">The sequence shown here is derived from an EMBL/GenBank/DDBJ whole genome shotgun (WGS) entry which is preliminary data.</text>
</comment>
<evidence type="ECO:0000259" key="4">
    <source>
        <dbReference type="PROSITE" id="PS50090"/>
    </source>
</evidence>
<dbReference type="GeneID" id="94832777"/>
<dbReference type="SUPFAM" id="SSF46689">
    <property type="entry name" value="Homeodomain-like"/>
    <property type="match status" value="2"/>
</dbReference>
<dbReference type="AlphaFoldDB" id="A0A1J4KTT2"/>
<feature type="compositionally biased region" description="Basic residues" evidence="3">
    <location>
        <begin position="16"/>
        <end position="27"/>
    </location>
</feature>
<feature type="domain" description="HTH myb-type" evidence="5">
    <location>
        <begin position="74"/>
        <end position="129"/>
    </location>
</feature>
<dbReference type="FunFam" id="1.10.10.60:FF:000010">
    <property type="entry name" value="Transcriptional activator Myb isoform A"/>
    <property type="match status" value="1"/>
</dbReference>
<evidence type="ECO:0000313" key="7">
    <source>
        <dbReference type="Proteomes" id="UP000179807"/>
    </source>
</evidence>
<dbReference type="InterPro" id="IPR009057">
    <property type="entry name" value="Homeodomain-like_sf"/>
</dbReference>
<dbReference type="VEuPathDB" id="TrichDB:TRFO_14880"/>
<name>A0A1J4KTT2_9EUKA</name>
<dbReference type="PROSITE" id="PS51294">
    <property type="entry name" value="HTH_MYB"/>
    <property type="match status" value="2"/>
</dbReference>
<dbReference type="InterPro" id="IPR017930">
    <property type="entry name" value="Myb_dom"/>
</dbReference>
<keyword evidence="7" id="KW-1185">Reference proteome</keyword>
<feature type="domain" description="Myb-like" evidence="4">
    <location>
        <begin position="126"/>
        <end position="176"/>
    </location>
</feature>
<dbReference type="GO" id="GO:0000981">
    <property type="term" value="F:DNA-binding transcription factor activity, RNA polymerase II-specific"/>
    <property type="evidence" value="ECO:0007669"/>
    <property type="project" value="TreeGrafter"/>
</dbReference>
<dbReference type="PANTHER" id="PTHR45614">
    <property type="entry name" value="MYB PROTEIN-RELATED"/>
    <property type="match status" value="1"/>
</dbReference>
<keyword evidence="1" id="KW-0677">Repeat</keyword>
<organism evidence="6 7">
    <name type="scientific">Tritrichomonas foetus</name>
    <dbReference type="NCBI Taxonomy" id="1144522"/>
    <lineage>
        <taxon>Eukaryota</taxon>
        <taxon>Metamonada</taxon>
        <taxon>Parabasalia</taxon>
        <taxon>Tritrichomonadida</taxon>
        <taxon>Tritrichomonadidae</taxon>
        <taxon>Tritrichomonas</taxon>
    </lineage>
</organism>
<sequence length="321" mass="36736">MIKILSDMSDSLAPTRKQHKSRSHPKATKWTQKEDTLLLNLVQNSMHVSWTELAPQFPGKTAQQISERWSKVVDPSLIKGGWTREEDETITNFVAQYGVKNWTKLAQLLPGRIGKQCRERWRNHLDPNNKSSPWTPDEDNLLLQLHQEYGNSWVKIANFMPGRSDNCIKNRWNSTLKKRMPGQIAIAHTPEKKTRQIETPDSIPKPDWNLDQKSLNSYQANSGSNVNFAINANVNTNNTNNVNNLNYINNNVNNTPTGNDPIWGNPFESPYMAKSPFSPFMKSFSPWTPSESFFTPRIMRSPHFSNDASLVNDIMSILDKE</sequence>
<dbReference type="OrthoDB" id="2143914at2759"/>
<dbReference type="PROSITE" id="PS50090">
    <property type="entry name" value="MYB_LIKE"/>
    <property type="match status" value="3"/>
</dbReference>
<evidence type="ECO:0000313" key="6">
    <source>
        <dbReference type="EMBL" id="OHT14697.1"/>
    </source>
</evidence>
<feature type="region of interest" description="Disordered" evidence="3">
    <location>
        <begin position="1"/>
        <end position="29"/>
    </location>
</feature>
<dbReference type="InterPro" id="IPR050560">
    <property type="entry name" value="MYB_TF"/>
</dbReference>
<dbReference type="PANTHER" id="PTHR45614:SF25">
    <property type="entry name" value="MYB PROTEIN"/>
    <property type="match status" value="1"/>
</dbReference>
<gene>
    <name evidence="6" type="ORF">TRFO_14880</name>
</gene>
<evidence type="ECO:0000256" key="3">
    <source>
        <dbReference type="SAM" id="MobiDB-lite"/>
    </source>
</evidence>
<proteinExistence type="predicted"/>
<dbReference type="GO" id="GO:0000978">
    <property type="term" value="F:RNA polymerase II cis-regulatory region sequence-specific DNA binding"/>
    <property type="evidence" value="ECO:0007669"/>
    <property type="project" value="TreeGrafter"/>
</dbReference>
<dbReference type="Gene3D" id="1.10.10.60">
    <property type="entry name" value="Homeodomain-like"/>
    <property type="match status" value="3"/>
</dbReference>
<feature type="domain" description="Myb-like" evidence="4">
    <location>
        <begin position="22"/>
        <end position="73"/>
    </location>
</feature>
<dbReference type="Pfam" id="PF00249">
    <property type="entry name" value="Myb_DNA-binding"/>
    <property type="match status" value="3"/>
</dbReference>
<dbReference type="EMBL" id="MLAK01000326">
    <property type="protein sequence ID" value="OHT14697.1"/>
    <property type="molecule type" value="Genomic_DNA"/>
</dbReference>
<dbReference type="Proteomes" id="UP000179807">
    <property type="component" value="Unassembled WGS sequence"/>
</dbReference>
<dbReference type="RefSeq" id="XP_068367833.1">
    <property type="nucleotide sequence ID" value="XM_068498073.1"/>
</dbReference>
<evidence type="ECO:0000256" key="2">
    <source>
        <dbReference type="ARBA" id="ARBA00023125"/>
    </source>
</evidence>